<accession>A0A523UY37</accession>
<dbReference type="AlphaFoldDB" id="A0A523UY37"/>
<gene>
    <name evidence="1" type="ORF">E3J62_01650</name>
</gene>
<comment type="caution">
    <text evidence="1">The sequence shown here is derived from an EMBL/GenBank/DDBJ whole genome shotgun (WGS) entry which is preliminary data.</text>
</comment>
<organism evidence="1 2">
    <name type="scientific">candidate division TA06 bacterium</name>
    <dbReference type="NCBI Taxonomy" id="2250710"/>
    <lineage>
        <taxon>Bacteria</taxon>
        <taxon>Bacteria division TA06</taxon>
    </lineage>
</organism>
<dbReference type="NCBIfam" id="TIGR04183">
    <property type="entry name" value="Por_Secre_tail"/>
    <property type="match status" value="1"/>
</dbReference>
<dbReference type="InterPro" id="IPR011047">
    <property type="entry name" value="Quinoprotein_ADH-like_sf"/>
</dbReference>
<reference evidence="1 2" key="1">
    <citation type="submission" date="2019-03" db="EMBL/GenBank/DDBJ databases">
        <title>Metabolic potential of uncultured bacteria and archaea associated with petroleum seepage in deep-sea sediments.</title>
        <authorList>
            <person name="Dong X."/>
            <person name="Hubert C."/>
        </authorList>
    </citation>
    <scope>NUCLEOTIDE SEQUENCE [LARGE SCALE GENOMIC DNA]</scope>
    <source>
        <strain evidence="1">E44_bin18</strain>
    </source>
</reference>
<dbReference type="PANTHER" id="PTHR42754">
    <property type="entry name" value="ENDOGLUCANASE"/>
    <property type="match status" value="1"/>
</dbReference>
<dbReference type="EMBL" id="SOJN01000022">
    <property type="protein sequence ID" value="TET47413.1"/>
    <property type="molecule type" value="Genomic_DNA"/>
</dbReference>
<sequence length="696" mass="77043">MDRHRDSSCAWPFLGILLLALLLPVSCLAEITFEKIFYVSGGSRGYCVRQTEEGGYIVAGYGAGDVYLIKTDSLGVAIWNRRYGGGSSDRGYWVEQTRDRGYIITGETWSFGAGGSDVYLIKTDSSGDTVWTRTYGGTYSDEGHSVKQTSDGGYVIAGMTLRPDMHIYLIKTDSLGDSVWTKIYGGVSTAEAHSIIEIENGDYVIAGRIFSTVEPILDNVYLIRTDSEGETLWTRTYGTNAWDRGRSVEQTDDGGYIIAGETGDANAGWGYLYLIKTDSLGDTLWTRTFGGTGRDRAYSAQQTSDGGYIVTGFIRFGDAAIEQYVYLVRTDSLGDTLWTRTYGHPWSCGYSVRQVNDGGYVIAGGTFGDPYLVKTDGNGFVERDGGVLSLDSPGDTVFCDSIYPVIATIRNFGPNPVTTGVVARMGAYFDTVEVQDLGPYSSVQVTFRDWQVPRSDSTNNFLQVCTSVVYDRDTTNDCKDKVIFSYIHRFHDAGFVSIDSPGDTVFPDSVYSIKATVRNFGNLIDTLDVVVFIDGYQDEVRLEGVAPNSPVQVTFKDWQVPSIDSISYMMIVCAYVSNDVDTSNDCGHKLIFGVSPVGVEEESNRRLEIVDYRLSQNQPNPYNRLTSIEYCMPVGCSVSLRVFDITGRPVETLVDKKQRAGAYRVRWDAKDQSSGIYFYRLQAGDFVETKKMTLLR</sequence>
<proteinExistence type="predicted"/>
<name>A0A523UY37_UNCT6</name>
<dbReference type="InterPro" id="IPR026444">
    <property type="entry name" value="Secre_tail"/>
</dbReference>
<dbReference type="PANTHER" id="PTHR42754:SF1">
    <property type="entry name" value="LIPOPROTEIN"/>
    <property type="match status" value="1"/>
</dbReference>
<dbReference type="Gene3D" id="2.60.40.4070">
    <property type="match status" value="1"/>
</dbReference>
<protein>
    <submittedName>
        <fullName evidence="1">T9SS type A sorting domain-containing protein</fullName>
    </submittedName>
</protein>
<evidence type="ECO:0000313" key="2">
    <source>
        <dbReference type="Proteomes" id="UP000315525"/>
    </source>
</evidence>
<evidence type="ECO:0000313" key="1">
    <source>
        <dbReference type="EMBL" id="TET47413.1"/>
    </source>
</evidence>
<dbReference type="SUPFAM" id="SSF50998">
    <property type="entry name" value="Quinoprotein alcohol dehydrogenase-like"/>
    <property type="match status" value="1"/>
</dbReference>
<dbReference type="Proteomes" id="UP000315525">
    <property type="component" value="Unassembled WGS sequence"/>
</dbReference>